<organism evidence="2 3">
    <name type="scientific">Frigoriglobus tundricola</name>
    <dbReference type="NCBI Taxonomy" id="2774151"/>
    <lineage>
        <taxon>Bacteria</taxon>
        <taxon>Pseudomonadati</taxon>
        <taxon>Planctomycetota</taxon>
        <taxon>Planctomycetia</taxon>
        <taxon>Gemmatales</taxon>
        <taxon>Gemmataceae</taxon>
        <taxon>Frigoriglobus</taxon>
    </lineage>
</organism>
<protein>
    <recommendedName>
        <fullName evidence="1">DUF5615 domain-containing protein</fullName>
    </recommendedName>
</protein>
<dbReference type="Proteomes" id="UP000503447">
    <property type="component" value="Chromosome"/>
</dbReference>
<keyword evidence="3" id="KW-1185">Reference proteome</keyword>
<dbReference type="InterPro" id="IPR041049">
    <property type="entry name" value="DUF5615"/>
</dbReference>
<gene>
    <name evidence="2" type="ORF">FTUN_5948</name>
</gene>
<proteinExistence type="predicted"/>
<evidence type="ECO:0000313" key="2">
    <source>
        <dbReference type="EMBL" id="QJW98360.1"/>
    </source>
</evidence>
<dbReference type="KEGG" id="ftj:FTUN_5948"/>
<dbReference type="Pfam" id="PF18480">
    <property type="entry name" value="DUF5615"/>
    <property type="match status" value="1"/>
</dbReference>
<feature type="domain" description="DUF5615" evidence="1">
    <location>
        <begin position="1"/>
        <end position="94"/>
    </location>
</feature>
<evidence type="ECO:0000259" key="1">
    <source>
        <dbReference type="Pfam" id="PF18480"/>
    </source>
</evidence>
<dbReference type="EMBL" id="CP053452">
    <property type="protein sequence ID" value="QJW98360.1"/>
    <property type="molecule type" value="Genomic_DNA"/>
</dbReference>
<evidence type="ECO:0000313" key="3">
    <source>
        <dbReference type="Proteomes" id="UP000503447"/>
    </source>
</evidence>
<name>A0A6M5YY09_9BACT</name>
<sequence length="120" mass="12808">MTSVADECVLESIITRLRADGHTVHVIRDTNAGVTDPDVLAIAIGHQAVLLTQDKDFGELVFRLQLNHCGIVLIRLGGVPIADRAEMVANVIAGRVGELPNAFCVISSNSVRIRPSGTQP</sequence>
<accession>A0A6M5YY09</accession>
<reference evidence="3" key="1">
    <citation type="submission" date="2020-05" db="EMBL/GenBank/DDBJ databases">
        <title>Frigoriglobus tundricola gen. nov., sp. nov., a psychrotolerant cellulolytic planctomycete of the family Gemmataceae with two divergent copies of 16S rRNA gene.</title>
        <authorList>
            <person name="Kulichevskaya I.S."/>
            <person name="Ivanova A.A."/>
            <person name="Naumoff D.G."/>
            <person name="Beletsky A.V."/>
            <person name="Rijpstra W.I.C."/>
            <person name="Sinninghe Damste J.S."/>
            <person name="Mardanov A.V."/>
            <person name="Ravin N.V."/>
            <person name="Dedysh S.N."/>
        </authorList>
    </citation>
    <scope>NUCLEOTIDE SEQUENCE [LARGE SCALE GENOMIC DNA]</scope>
    <source>
        <strain evidence="3">PL17</strain>
    </source>
</reference>
<dbReference type="RefSeq" id="WP_227254467.1">
    <property type="nucleotide sequence ID" value="NZ_CP053452.2"/>
</dbReference>
<dbReference type="AlphaFoldDB" id="A0A6M5YY09"/>